<keyword evidence="2" id="KW-1185">Reference proteome</keyword>
<comment type="caution">
    <text evidence="1">The sequence shown here is derived from an EMBL/GenBank/DDBJ whole genome shotgun (WGS) entry which is preliminary data.</text>
</comment>
<evidence type="ECO:0000313" key="1">
    <source>
        <dbReference type="EMBL" id="MBB4861069.1"/>
    </source>
</evidence>
<organism evidence="1 2">
    <name type="scientific">Novosphingobium chloroacetimidivorans</name>
    <dbReference type="NCBI Taxonomy" id="1428314"/>
    <lineage>
        <taxon>Bacteria</taxon>
        <taxon>Pseudomonadati</taxon>
        <taxon>Pseudomonadota</taxon>
        <taxon>Alphaproteobacteria</taxon>
        <taxon>Sphingomonadales</taxon>
        <taxon>Sphingomonadaceae</taxon>
        <taxon>Novosphingobium</taxon>
    </lineage>
</organism>
<evidence type="ECO:0000313" key="2">
    <source>
        <dbReference type="Proteomes" id="UP000555448"/>
    </source>
</evidence>
<name>A0A7W7KF28_9SPHN</name>
<gene>
    <name evidence="1" type="ORF">HNO88_004417</name>
</gene>
<accession>A0A7W7KF28</accession>
<dbReference type="EMBL" id="JACHLR010000051">
    <property type="protein sequence ID" value="MBB4861069.1"/>
    <property type="molecule type" value="Genomic_DNA"/>
</dbReference>
<protein>
    <submittedName>
        <fullName evidence="1">Uncharacterized protein</fullName>
    </submittedName>
</protein>
<dbReference type="AlphaFoldDB" id="A0A7W7KF28"/>
<proteinExistence type="predicted"/>
<dbReference type="Proteomes" id="UP000555448">
    <property type="component" value="Unassembled WGS sequence"/>
</dbReference>
<dbReference type="RefSeq" id="WP_184250770.1">
    <property type="nucleotide sequence ID" value="NZ_JACHLR010000051.1"/>
</dbReference>
<reference evidence="1 2" key="1">
    <citation type="submission" date="2020-08" db="EMBL/GenBank/DDBJ databases">
        <title>Functional genomics of gut bacteria from endangered species of beetles.</title>
        <authorList>
            <person name="Carlos-Shanley C."/>
        </authorList>
    </citation>
    <scope>NUCLEOTIDE SEQUENCE [LARGE SCALE GENOMIC DNA]</scope>
    <source>
        <strain evidence="1 2">S00245</strain>
    </source>
</reference>
<sequence length="102" mass="11568">MNLFGADNAWDVLEEVPKRYMREIPVTSQRSRMATTGRDILRWLAEDYLLTSVRIDFESLLEAVVDACHDWLTSAEPLGLQRAGSKADRVNVVTFRPASRTA</sequence>